<evidence type="ECO:0000313" key="3">
    <source>
        <dbReference type="Proteomes" id="UP001300261"/>
    </source>
</evidence>
<feature type="domain" description="HD" evidence="1">
    <location>
        <begin position="195"/>
        <end position="281"/>
    </location>
</feature>
<dbReference type="InterPro" id="IPR006674">
    <property type="entry name" value="HD_domain"/>
</dbReference>
<organism evidence="2 3">
    <name type="scientific">Roseibium salinum</name>
    <dbReference type="NCBI Taxonomy" id="1604349"/>
    <lineage>
        <taxon>Bacteria</taxon>
        <taxon>Pseudomonadati</taxon>
        <taxon>Pseudomonadota</taxon>
        <taxon>Alphaproteobacteria</taxon>
        <taxon>Hyphomicrobiales</taxon>
        <taxon>Stappiaceae</taxon>
        <taxon>Roseibium</taxon>
    </lineage>
</organism>
<evidence type="ECO:0000259" key="1">
    <source>
        <dbReference type="Pfam" id="PF01966"/>
    </source>
</evidence>
<dbReference type="Gene3D" id="1.10.3210.10">
    <property type="entry name" value="Hypothetical protein af1432"/>
    <property type="match status" value="1"/>
</dbReference>
<dbReference type="Pfam" id="PF01966">
    <property type="entry name" value="HD"/>
    <property type="match status" value="1"/>
</dbReference>
<dbReference type="EMBL" id="JAPEVI010000003">
    <property type="protein sequence ID" value="MCX2722886.1"/>
    <property type="molecule type" value="Genomic_DNA"/>
</dbReference>
<dbReference type="PANTHER" id="PTHR35569:SF1">
    <property type="entry name" value="CYANAMIDE HYDRATASE DDI2-RELATED"/>
    <property type="match status" value="1"/>
</dbReference>
<name>A0ABT3R0W5_9HYPH</name>
<keyword evidence="3" id="KW-1185">Reference proteome</keyword>
<reference evidence="2 3" key="1">
    <citation type="journal article" date="2016" name="Int. J. Syst. Evol. Microbiol.">
        <title>Labrenzia salina sp. nov., isolated from the rhizosphere of the halophyte Arthrocnemum macrostachyum.</title>
        <authorList>
            <person name="Camacho M."/>
            <person name="Redondo-Gomez S."/>
            <person name="Rodriguez-Llorente I."/>
            <person name="Rohde M."/>
            <person name="Sproer C."/>
            <person name="Schumann P."/>
            <person name="Klenk H.P."/>
            <person name="Montero-Calasanz M.D.C."/>
        </authorList>
    </citation>
    <scope>NUCLEOTIDE SEQUENCE [LARGE SCALE GENOMIC DNA]</scope>
    <source>
        <strain evidence="2 3">DSM 29163</strain>
    </source>
</reference>
<evidence type="ECO:0000313" key="2">
    <source>
        <dbReference type="EMBL" id="MCX2722886.1"/>
    </source>
</evidence>
<dbReference type="Proteomes" id="UP001300261">
    <property type="component" value="Unassembled WGS sequence"/>
</dbReference>
<dbReference type="SUPFAM" id="SSF109604">
    <property type="entry name" value="HD-domain/PDEase-like"/>
    <property type="match status" value="1"/>
</dbReference>
<dbReference type="PANTHER" id="PTHR35569">
    <property type="entry name" value="CYANAMIDE HYDRATASE DDI2-RELATED"/>
    <property type="match status" value="1"/>
</dbReference>
<gene>
    <name evidence="2" type="ORF">ON753_10930</name>
</gene>
<protein>
    <submittedName>
        <fullName evidence="2">HD domain-containing protein</fullName>
    </submittedName>
</protein>
<comment type="caution">
    <text evidence="2">The sequence shown here is derived from an EMBL/GenBank/DDBJ whole genome shotgun (WGS) entry which is preliminary data.</text>
</comment>
<sequence>MHLICETFDHLEIYVLFTAERGIEAWAIKICCRTNLIEARCGVSVLPEHLHDLVECLVFVKFAWTATSGSSFHFLLNRIKRSTCLFLCDTVHKNGGRLMDSFCVSPEPKSAMGTLTWGRRKGPFGQGRLKAAEKLKLVVSLGRISALEAIDTILDKAGLLKAYGADFEGLVPPQTPLVRDALAFADEVQGMELMRHSWRTYYWGMLLGGYRGLEIDSEILFAASILHDVGLARGRTSEPGDCCFVVSGAERCTHHLVGKGHDRAKVRKVADAIGLHLNAYVSARVHGIEAHLLSRGAMCDVFGMGRRRIAASSRGRIDAEYPTGDLINELEIWPGHHLRGTRADVLILFGRQDVPSAQYTIRICRSSGRPGCNVGVFPASPFRP</sequence>
<accession>A0ABT3R0W5</accession>
<proteinExistence type="predicted"/>
<dbReference type="RefSeq" id="WP_265962546.1">
    <property type="nucleotide sequence ID" value="NZ_JAPEVI010000003.1"/>
</dbReference>